<protein>
    <submittedName>
        <fullName evidence="8">Retrotransposon gag domain, Retroviral aspartyl protease</fullName>
    </submittedName>
</protein>
<dbReference type="GO" id="GO:0016779">
    <property type="term" value="F:nucleotidyltransferase activity"/>
    <property type="evidence" value="ECO:0007669"/>
    <property type="project" value="UniProtKB-KW"/>
</dbReference>
<dbReference type="OrthoDB" id="1428943at2759"/>
<dbReference type="EMBL" id="JAAIUW010000002">
    <property type="protein sequence ID" value="KAF7841564.1"/>
    <property type="molecule type" value="Genomic_DNA"/>
</dbReference>
<dbReference type="InterPro" id="IPR043128">
    <property type="entry name" value="Rev_trsase/Diguanyl_cyclase"/>
</dbReference>
<comment type="caution">
    <text evidence="8">The sequence shown here is derived from an EMBL/GenBank/DDBJ whole genome shotgun (WGS) entry which is preliminary data.</text>
</comment>
<dbReference type="Proteomes" id="UP000634136">
    <property type="component" value="Unassembled WGS sequence"/>
</dbReference>
<organism evidence="8 9">
    <name type="scientific">Senna tora</name>
    <dbReference type="NCBI Taxonomy" id="362788"/>
    <lineage>
        <taxon>Eukaryota</taxon>
        <taxon>Viridiplantae</taxon>
        <taxon>Streptophyta</taxon>
        <taxon>Embryophyta</taxon>
        <taxon>Tracheophyta</taxon>
        <taxon>Spermatophyta</taxon>
        <taxon>Magnoliopsida</taxon>
        <taxon>eudicotyledons</taxon>
        <taxon>Gunneridae</taxon>
        <taxon>Pentapetalae</taxon>
        <taxon>rosids</taxon>
        <taxon>fabids</taxon>
        <taxon>Fabales</taxon>
        <taxon>Fabaceae</taxon>
        <taxon>Caesalpinioideae</taxon>
        <taxon>Cassia clade</taxon>
        <taxon>Senna</taxon>
    </lineage>
</organism>
<keyword evidence="3" id="KW-0540">Nuclease</keyword>
<name>A0A834XC76_9FABA</name>
<dbReference type="GO" id="GO:0006508">
    <property type="term" value="P:proteolysis"/>
    <property type="evidence" value="ECO:0007669"/>
    <property type="project" value="UniProtKB-KW"/>
</dbReference>
<gene>
    <name evidence="8" type="ORF">G2W53_003862</name>
</gene>
<dbReference type="InterPro" id="IPR043502">
    <property type="entry name" value="DNA/RNA_pol_sf"/>
</dbReference>
<dbReference type="InterPro" id="IPR050951">
    <property type="entry name" value="Retrovirus_Pol_polyprotein"/>
</dbReference>
<dbReference type="CDD" id="cd00303">
    <property type="entry name" value="retropepsin_like"/>
    <property type="match status" value="1"/>
</dbReference>
<feature type="domain" description="Reverse transcriptase/retrotransposon-derived protein RNase H-like" evidence="7">
    <location>
        <begin position="549"/>
        <end position="604"/>
    </location>
</feature>
<dbReference type="SUPFAM" id="SSF50630">
    <property type="entry name" value="Acid proteases"/>
    <property type="match status" value="1"/>
</dbReference>
<evidence type="ECO:0000256" key="3">
    <source>
        <dbReference type="ARBA" id="ARBA00022722"/>
    </source>
</evidence>
<dbReference type="AlphaFoldDB" id="A0A834XC76"/>
<evidence type="ECO:0000313" key="8">
    <source>
        <dbReference type="EMBL" id="KAF7841564.1"/>
    </source>
</evidence>
<dbReference type="PANTHER" id="PTHR37984:SF5">
    <property type="entry name" value="PROTEIN NYNRIN-LIKE"/>
    <property type="match status" value="1"/>
</dbReference>
<dbReference type="Pfam" id="PF17919">
    <property type="entry name" value="RT_RNaseH_2"/>
    <property type="match status" value="1"/>
</dbReference>
<dbReference type="PANTHER" id="PTHR37984">
    <property type="entry name" value="PROTEIN CBG26694"/>
    <property type="match status" value="1"/>
</dbReference>
<sequence>MVTNRNSASHDPPSIPQNPPSIPQHPEIPQTPENPPIPHQDAILQHLPHLSTRLDEMDVTIKQQNKYESSKGKEISGSKGSYWGDDCDEEHDVSWWMKSATRRPHTKMEFPKFEGGDPRGWILKAKKYFRYYQTPDELKVDIAAMYLEGDALDLFAWINTEHTILYWEELQLGSVQEYRQEFAKHATKVKNWPKHCLLQLFLRGLKPELKADVRVHKPRSVYKAMSLALEFEQKPALVKGPKPSTWPNISNPTSSSNYTPRANLPNKQQQIARDTPQSSQPSSLQQTQQARTNSRPWETERQQRISKGLCFLCNERFAPGHRCKTTSLTLMEIDDAGNPIDETATELDSNEQAEEAEVTFHAILGNTISTTMKWNGTLGSHKVLILVDSGYTHNFISSQFVNKLQLPTQKVSPFGVQIGNSEIIKYDSVCENLKIEIQGLQIIQDFYPFSMSGADVVLGIRWLASLNTVRANWNEMFLIFNLNGKQCKLQGVVNRSHATPFQYLSKESEITVGTTPLYLQKGTTAALFKNYGQIARPLTDLTKKNAFHWSPAAKSAFNTLKQALTIVPVLQMPNFSTTFTVECDASSDGVGAILLQSEHPIAYFKMETLPSGEALLCSD</sequence>
<evidence type="ECO:0000256" key="1">
    <source>
        <dbReference type="ARBA" id="ARBA00022679"/>
    </source>
</evidence>
<dbReference type="GO" id="GO:0004519">
    <property type="term" value="F:endonuclease activity"/>
    <property type="evidence" value="ECO:0007669"/>
    <property type="project" value="UniProtKB-KW"/>
</dbReference>
<evidence type="ECO:0000256" key="2">
    <source>
        <dbReference type="ARBA" id="ARBA00022695"/>
    </source>
</evidence>
<keyword evidence="2" id="KW-0548">Nucleotidyltransferase</keyword>
<reference evidence="8" key="1">
    <citation type="submission" date="2020-09" db="EMBL/GenBank/DDBJ databases">
        <title>Genome-Enabled Discovery of Anthraquinone Biosynthesis in Senna tora.</title>
        <authorList>
            <person name="Kang S.-H."/>
            <person name="Pandey R.P."/>
            <person name="Lee C.-M."/>
            <person name="Sim J.-S."/>
            <person name="Jeong J.-T."/>
            <person name="Choi B.-S."/>
            <person name="Jung M."/>
            <person name="Ginzburg D."/>
            <person name="Zhao K."/>
            <person name="Won S.Y."/>
            <person name="Oh T.-J."/>
            <person name="Yu Y."/>
            <person name="Kim N.-H."/>
            <person name="Lee O.R."/>
            <person name="Lee T.-H."/>
            <person name="Bashyal P."/>
            <person name="Kim T.-S."/>
            <person name="Lee W.-H."/>
            <person name="Kawkins C."/>
            <person name="Kim C.-K."/>
            <person name="Kim J.S."/>
            <person name="Ahn B.O."/>
            <person name="Rhee S.Y."/>
            <person name="Sohng J.K."/>
        </authorList>
    </citation>
    <scope>NUCLEOTIDE SEQUENCE</scope>
    <source>
        <tissue evidence="8">Leaf</tissue>
    </source>
</reference>
<feature type="compositionally biased region" description="Polar residues" evidence="6">
    <location>
        <begin position="245"/>
        <end position="272"/>
    </location>
</feature>
<evidence type="ECO:0000256" key="6">
    <source>
        <dbReference type="SAM" id="MobiDB-lite"/>
    </source>
</evidence>
<dbReference type="InterPro" id="IPR041577">
    <property type="entry name" value="RT_RNaseH_2"/>
</dbReference>
<dbReference type="Gene3D" id="2.40.70.10">
    <property type="entry name" value="Acid Proteases"/>
    <property type="match status" value="1"/>
</dbReference>
<dbReference type="SUPFAM" id="SSF56672">
    <property type="entry name" value="DNA/RNA polymerases"/>
    <property type="match status" value="1"/>
</dbReference>
<feature type="region of interest" description="Disordered" evidence="6">
    <location>
        <begin position="1"/>
        <end position="40"/>
    </location>
</feature>
<evidence type="ECO:0000256" key="4">
    <source>
        <dbReference type="ARBA" id="ARBA00022759"/>
    </source>
</evidence>
<proteinExistence type="predicted"/>
<keyword evidence="9" id="KW-1185">Reference proteome</keyword>
<keyword evidence="5" id="KW-0511">Multifunctional enzyme</keyword>
<evidence type="ECO:0000256" key="5">
    <source>
        <dbReference type="ARBA" id="ARBA00023268"/>
    </source>
</evidence>
<accession>A0A834XC76</accession>
<evidence type="ECO:0000313" key="9">
    <source>
        <dbReference type="Proteomes" id="UP000634136"/>
    </source>
</evidence>
<keyword evidence="4" id="KW-0378">Hydrolase</keyword>
<evidence type="ECO:0000259" key="7">
    <source>
        <dbReference type="Pfam" id="PF17919"/>
    </source>
</evidence>
<dbReference type="InterPro" id="IPR021109">
    <property type="entry name" value="Peptidase_aspartic_dom_sf"/>
</dbReference>
<dbReference type="Gene3D" id="3.30.70.270">
    <property type="match status" value="1"/>
</dbReference>
<keyword evidence="1" id="KW-0808">Transferase</keyword>
<feature type="compositionally biased region" description="Low complexity" evidence="6">
    <location>
        <begin position="275"/>
        <end position="289"/>
    </location>
</feature>
<feature type="compositionally biased region" description="Pro residues" evidence="6">
    <location>
        <begin position="13"/>
        <end position="23"/>
    </location>
</feature>
<keyword evidence="8" id="KW-0645">Protease</keyword>
<dbReference type="GO" id="GO:0008233">
    <property type="term" value="F:peptidase activity"/>
    <property type="evidence" value="ECO:0007669"/>
    <property type="project" value="UniProtKB-KW"/>
</dbReference>
<dbReference type="Pfam" id="PF08284">
    <property type="entry name" value="RVP_2"/>
    <property type="match status" value="1"/>
</dbReference>
<feature type="region of interest" description="Disordered" evidence="6">
    <location>
        <begin position="240"/>
        <end position="300"/>
    </location>
</feature>
<keyword evidence="4" id="KW-0255">Endonuclease</keyword>